<reference evidence="3" key="1">
    <citation type="journal article" date="2019" name="Int. J. Syst. Evol. Microbiol.">
        <title>The Global Catalogue of Microorganisms (GCM) 10K type strain sequencing project: providing services to taxonomists for standard genome sequencing and annotation.</title>
        <authorList>
            <consortium name="The Broad Institute Genomics Platform"/>
            <consortium name="The Broad Institute Genome Sequencing Center for Infectious Disease"/>
            <person name="Wu L."/>
            <person name="Ma J."/>
        </authorList>
    </citation>
    <scope>NUCLEOTIDE SEQUENCE [LARGE SCALE GENOMIC DNA]</scope>
    <source>
        <strain evidence="3">JCM 16902</strain>
    </source>
</reference>
<comment type="caution">
    <text evidence="2">The sequence shown here is derived from an EMBL/GenBank/DDBJ whole genome shotgun (WGS) entry which is preliminary data.</text>
</comment>
<proteinExistence type="predicted"/>
<name>A0ABP6ZTY3_9ACTN</name>
<organism evidence="2 3">
    <name type="scientific">Kineosporia mesophila</name>
    <dbReference type="NCBI Taxonomy" id="566012"/>
    <lineage>
        <taxon>Bacteria</taxon>
        <taxon>Bacillati</taxon>
        <taxon>Actinomycetota</taxon>
        <taxon>Actinomycetes</taxon>
        <taxon>Kineosporiales</taxon>
        <taxon>Kineosporiaceae</taxon>
        <taxon>Kineosporia</taxon>
    </lineage>
</organism>
<dbReference type="RefSeq" id="WP_231480747.1">
    <property type="nucleotide sequence ID" value="NZ_BAAAZO010000006.1"/>
</dbReference>
<evidence type="ECO:0000313" key="3">
    <source>
        <dbReference type="Proteomes" id="UP001501074"/>
    </source>
</evidence>
<feature type="domain" description="DUF4253" evidence="1">
    <location>
        <begin position="188"/>
        <end position="285"/>
    </location>
</feature>
<accession>A0ABP6ZTY3</accession>
<protein>
    <recommendedName>
        <fullName evidence="1">DUF4253 domain-containing protein</fullName>
    </recommendedName>
</protein>
<dbReference type="InterPro" id="IPR025349">
    <property type="entry name" value="DUF4253"/>
</dbReference>
<evidence type="ECO:0000259" key="1">
    <source>
        <dbReference type="Pfam" id="PF14062"/>
    </source>
</evidence>
<dbReference type="Pfam" id="PF14062">
    <property type="entry name" value="DUF4253"/>
    <property type="match status" value="1"/>
</dbReference>
<keyword evidence="3" id="KW-1185">Reference proteome</keyword>
<dbReference type="Proteomes" id="UP001501074">
    <property type="component" value="Unassembled WGS sequence"/>
</dbReference>
<evidence type="ECO:0000313" key="2">
    <source>
        <dbReference type="EMBL" id="GAA3617984.1"/>
    </source>
</evidence>
<dbReference type="EMBL" id="BAAAZO010000006">
    <property type="protein sequence ID" value="GAA3617984.1"/>
    <property type="molecule type" value="Genomic_DNA"/>
</dbReference>
<sequence>MLNQPDEIMAAFRGTALDGMAVEPVPDCDVLVVQWPEPGDVLTGWRAARDVMAVTGRRPVAVSDEHDGELWFPEVEPADLARIETAAFSLDPWPGMYGWNSDEPVETVDLETVSYVLGFGPTGPEWDPDALARELLPGIPAPTTWNALNRHLLDQIWDDPERLAQLRHPGGKETSGALGWYVPDRVQLALLPTTSAWSPMAWLDYFGEDDPRVLAACLQQWHQAWGAELVASWGTMLQFVSTRRPRFGPEAWTLARQQLALGGSLQIPPMTLAWDLAHTDAWFLHDRP</sequence>
<gene>
    <name evidence="2" type="ORF">GCM10022223_38370</name>
</gene>